<dbReference type="PANTHER" id="PTHR38445">
    <property type="entry name" value="HTH-TYPE TRANSCRIPTIONAL REPRESSOR YTRA"/>
    <property type="match status" value="1"/>
</dbReference>
<dbReference type="SUPFAM" id="SSF46785">
    <property type="entry name" value="Winged helix' DNA-binding domain"/>
    <property type="match status" value="1"/>
</dbReference>
<dbReference type="OrthoDB" id="9801546at2"/>
<dbReference type="Pfam" id="PF00392">
    <property type="entry name" value="GntR"/>
    <property type="match status" value="1"/>
</dbReference>
<keyword evidence="1" id="KW-0805">Transcription regulation</keyword>
<dbReference type="RefSeq" id="WP_154483875.1">
    <property type="nucleotide sequence ID" value="NZ_VULR01000006.1"/>
</dbReference>
<dbReference type="PANTHER" id="PTHR38445:SF12">
    <property type="entry name" value="GNTR-FAMILY TRANSCRIPTIONAL REGULATOR"/>
    <property type="match status" value="1"/>
</dbReference>
<comment type="caution">
    <text evidence="5">The sequence shown here is derived from an EMBL/GenBank/DDBJ whole genome shotgun (WGS) entry which is preliminary data.</text>
</comment>
<organism evidence="5 6">
    <name type="scientific">Anaerosalibacter bizertensis</name>
    <dbReference type="NCBI Taxonomy" id="932217"/>
    <lineage>
        <taxon>Bacteria</taxon>
        <taxon>Bacillati</taxon>
        <taxon>Bacillota</taxon>
        <taxon>Tissierellia</taxon>
        <taxon>Tissierellales</taxon>
        <taxon>Sporanaerobacteraceae</taxon>
        <taxon>Anaerosalibacter</taxon>
    </lineage>
</organism>
<dbReference type="PROSITE" id="PS50949">
    <property type="entry name" value="HTH_GNTR"/>
    <property type="match status" value="1"/>
</dbReference>
<evidence type="ECO:0000313" key="6">
    <source>
        <dbReference type="Proteomes" id="UP000462760"/>
    </source>
</evidence>
<proteinExistence type="predicted"/>
<evidence type="ECO:0000256" key="1">
    <source>
        <dbReference type="ARBA" id="ARBA00023015"/>
    </source>
</evidence>
<accession>A0A844FGS7</accession>
<dbReference type="SMART" id="SM00345">
    <property type="entry name" value="HTH_GNTR"/>
    <property type="match status" value="1"/>
</dbReference>
<dbReference type="InterPro" id="IPR000524">
    <property type="entry name" value="Tscrpt_reg_HTH_GntR"/>
</dbReference>
<evidence type="ECO:0000256" key="2">
    <source>
        <dbReference type="ARBA" id="ARBA00023125"/>
    </source>
</evidence>
<dbReference type="InterPro" id="IPR036390">
    <property type="entry name" value="WH_DNA-bd_sf"/>
</dbReference>
<dbReference type="EMBL" id="VULR01000006">
    <property type="protein sequence ID" value="MSS43189.1"/>
    <property type="molecule type" value="Genomic_DNA"/>
</dbReference>
<dbReference type="Proteomes" id="UP000462760">
    <property type="component" value="Unassembled WGS sequence"/>
</dbReference>
<keyword evidence="2" id="KW-0238">DNA-binding</keyword>
<protein>
    <submittedName>
        <fullName evidence="5">GntR family transcriptional regulator</fullName>
    </submittedName>
</protein>
<name>A0A844FGS7_9FIRM</name>
<dbReference type="GO" id="GO:0003700">
    <property type="term" value="F:DNA-binding transcription factor activity"/>
    <property type="evidence" value="ECO:0007669"/>
    <property type="project" value="InterPro"/>
</dbReference>
<gene>
    <name evidence="5" type="ORF">FYJ27_05510</name>
</gene>
<dbReference type="Gene3D" id="1.10.10.10">
    <property type="entry name" value="Winged helix-like DNA-binding domain superfamily/Winged helix DNA-binding domain"/>
    <property type="match status" value="1"/>
</dbReference>
<evidence type="ECO:0000313" key="5">
    <source>
        <dbReference type="EMBL" id="MSS43189.1"/>
    </source>
</evidence>
<evidence type="ECO:0000256" key="3">
    <source>
        <dbReference type="ARBA" id="ARBA00023163"/>
    </source>
</evidence>
<evidence type="ECO:0000259" key="4">
    <source>
        <dbReference type="PROSITE" id="PS50949"/>
    </source>
</evidence>
<sequence>MIIKIDFESEIPIYEQLKRQIIQGIAKGDLSKGEELPSVRQLAEDIGINLHTVNKSYNLLKDEGYLVVDRRKGTRVSDTMPEPNEKYIDNLKEEIGYISADAYCKGIRKEEFLSICEKYFDNFIANGEDESNGR</sequence>
<dbReference type="GO" id="GO:0003677">
    <property type="term" value="F:DNA binding"/>
    <property type="evidence" value="ECO:0007669"/>
    <property type="project" value="UniProtKB-KW"/>
</dbReference>
<dbReference type="InterPro" id="IPR036388">
    <property type="entry name" value="WH-like_DNA-bd_sf"/>
</dbReference>
<keyword evidence="3" id="KW-0804">Transcription</keyword>
<reference evidence="5 6" key="1">
    <citation type="submission" date="2019-08" db="EMBL/GenBank/DDBJ databases">
        <title>In-depth cultivation of the pig gut microbiome towards novel bacterial diversity and tailored functional studies.</title>
        <authorList>
            <person name="Wylensek D."/>
            <person name="Hitch T.C.A."/>
            <person name="Clavel T."/>
        </authorList>
    </citation>
    <scope>NUCLEOTIDE SEQUENCE [LARGE SCALE GENOMIC DNA]</scope>
    <source>
        <strain evidence="5 6">Med78-601-WT-4W-RMD-3</strain>
    </source>
</reference>
<feature type="domain" description="HTH gntR-type" evidence="4">
    <location>
        <begin position="11"/>
        <end position="79"/>
    </location>
</feature>
<dbReference type="CDD" id="cd07377">
    <property type="entry name" value="WHTH_GntR"/>
    <property type="match status" value="1"/>
</dbReference>
<dbReference type="AlphaFoldDB" id="A0A844FGS7"/>